<dbReference type="SUPFAM" id="SSF53613">
    <property type="entry name" value="Ribokinase-like"/>
    <property type="match status" value="1"/>
</dbReference>
<evidence type="ECO:0000256" key="12">
    <source>
        <dbReference type="ARBA" id="ARBA00042531"/>
    </source>
</evidence>
<dbReference type="GO" id="GO:0005829">
    <property type="term" value="C:cytosol"/>
    <property type="evidence" value="ECO:0007669"/>
    <property type="project" value="TreeGrafter"/>
</dbReference>
<dbReference type="GO" id="GO:0046872">
    <property type="term" value="F:metal ion binding"/>
    <property type="evidence" value="ECO:0007669"/>
    <property type="project" value="UniProtKB-KW"/>
</dbReference>
<dbReference type="EC" id="2.7.1.35" evidence="2"/>
<evidence type="ECO:0000256" key="5">
    <source>
        <dbReference type="ARBA" id="ARBA00022741"/>
    </source>
</evidence>
<evidence type="ECO:0000256" key="11">
    <source>
        <dbReference type="ARBA" id="ARBA00042396"/>
    </source>
</evidence>
<proteinExistence type="inferred from homology"/>
<evidence type="ECO:0000256" key="9">
    <source>
        <dbReference type="ARBA" id="ARBA00042307"/>
    </source>
</evidence>
<name>A0A069CRT9_WEIOS</name>
<dbReference type="InterPro" id="IPR004399">
    <property type="entry name" value="HMP/HMP-P_kinase_dom"/>
</dbReference>
<gene>
    <name evidence="15" type="primary">thiD3</name>
    <name evidence="15" type="ORF">WOSG25_031020</name>
</gene>
<keyword evidence="6 15" id="KW-0418">Kinase</keyword>
<dbReference type="GO" id="GO:0009228">
    <property type="term" value="P:thiamine biosynthetic process"/>
    <property type="evidence" value="ECO:0007669"/>
    <property type="project" value="InterPro"/>
</dbReference>
<keyword evidence="8" id="KW-0460">Magnesium</keyword>
<evidence type="ECO:0000259" key="14">
    <source>
        <dbReference type="Pfam" id="PF08543"/>
    </source>
</evidence>
<dbReference type="EMBL" id="DF820486">
    <property type="protein sequence ID" value="GAK30505.1"/>
    <property type="molecule type" value="Genomic_DNA"/>
</dbReference>
<keyword evidence="3" id="KW-0808">Transferase</keyword>
<dbReference type="OrthoDB" id="9810880at2"/>
<dbReference type="eggNOG" id="COG0351">
    <property type="taxonomic scope" value="Bacteria"/>
</dbReference>
<dbReference type="Proteomes" id="UP000030643">
    <property type="component" value="Unassembled WGS sequence"/>
</dbReference>
<dbReference type="RefSeq" id="WP_027698606.1">
    <property type="nucleotide sequence ID" value="NZ_DF820486.1"/>
</dbReference>
<dbReference type="AlphaFoldDB" id="A0A069CRT9"/>
<feature type="domain" description="Pyridoxamine kinase/Phosphomethylpyrimidine kinase" evidence="14">
    <location>
        <begin position="12"/>
        <end position="257"/>
    </location>
</feature>
<sequence>MVKKVLTIAGSDPLAAGGLQADLATFSEYGLFGLAAITSIVTNVQHDFKIYPTEVQQLDEQLATIFALPDLEGIKLGLLPTVELIELVGQYLKESPTKLVVFDPVLIFKEANQLDLADLVQAMRTNIFPYADVITPNLSEAALLANRPVPTTPTGLLSLAQQIQSDFNGSVVIKGGKRLAGTEAIDLLLDSEQNVHYFEKTMLNAVTVNGAGCTFAAAITANLSLGLNLLGAVEDAKDFVYQGIQAGVPIETNLGNVWQGARRYKQR</sequence>
<evidence type="ECO:0000256" key="4">
    <source>
        <dbReference type="ARBA" id="ARBA00022723"/>
    </source>
</evidence>
<comment type="similarity">
    <text evidence="1">Belongs to the ThiD family.</text>
</comment>
<keyword evidence="7" id="KW-0067">ATP-binding</keyword>
<evidence type="ECO:0000313" key="16">
    <source>
        <dbReference type="Proteomes" id="UP000030643"/>
    </source>
</evidence>
<keyword evidence="4" id="KW-0479">Metal-binding</keyword>
<reference evidence="16" key="1">
    <citation type="journal article" date="2014" name="Genome Announc.">
        <title>Draft genome sequence of Weissella oryzae SG25T, isolated from fermented rice grains.</title>
        <authorList>
            <person name="Tanizawa Y."/>
            <person name="Fujisawa T."/>
            <person name="Mochizuki T."/>
            <person name="Kaminuma E."/>
            <person name="Suzuki Y."/>
            <person name="Nakamura Y."/>
            <person name="Tohno M."/>
        </authorList>
    </citation>
    <scope>NUCLEOTIDE SEQUENCE [LARGE SCALE GENOMIC DNA]</scope>
    <source>
        <strain evidence="16">DSM 25784 / JCM 18191 / LMG 30913 / SG25</strain>
    </source>
</reference>
<dbReference type="GO" id="GO:0008902">
    <property type="term" value="F:hydroxymethylpyrimidine kinase activity"/>
    <property type="evidence" value="ECO:0007669"/>
    <property type="project" value="TreeGrafter"/>
</dbReference>
<protein>
    <recommendedName>
        <fullName evidence="2">pyridoxal kinase</fullName>
        <ecNumber evidence="2">2.7.1.35</ecNumber>
    </recommendedName>
    <alternativeName>
        <fullName evidence="10">PN/PL/PM kinase</fullName>
    </alternativeName>
    <alternativeName>
        <fullName evidence="11">Pyridoxal kinase</fullName>
    </alternativeName>
    <alternativeName>
        <fullName evidence="9">Pyridoxamine kinase</fullName>
    </alternativeName>
    <alternativeName>
        <fullName evidence="12">Vitamin B6 kinase</fullName>
    </alternativeName>
</protein>
<evidence type="ECO:0000256" key="8">
    <source>
        <dbReference type="ARBA" id="ARBA00022842"/>
    </source>
</evidence>
<keyword evidence="16" id="KW-1185">Reference proteome</keyword>
<evidence type="ECO:0000256" key="7">
    <source>
        <dbReference type="ARBA" id="ARBA00022840"/>
    </source>
</evidence>
<comment type="catalytic activity">
    <reaction evidence="13">
        <text>pyridoxal + ATP = pyridoxal 5'-phosphate + ADP + H(+)</text>
        <dbReference type="Rhea" id="RHEA:10224"/>
        <dbReference type="ChEBI" id="CHEBI:15378"/>
        <dbReference type="ChEBI" id="CHEBI:17310"/>
        <dbReference type="ChEBI" id="CHEBI:30616"/>
        <dbReference type="ChEBI" id="CHEBI:456216"/>
        <dbReference type="ChEBI" id="CHEBI:597326"/>
        <dbReference type="EC" id="2.7.1.35"/>
    </reaction>
</comment>
<dbReference type="STRING" id="1329250.WOSG25_031020"/>
<evidence type="ECO:0000256" key="2">
    <source>
        <dbReference type="ARBA" id="ARBA00012104"/>
    </source>
</evidence>
<dbReference type="GO" id="GO:0005524">
    <property type="term" value="F:ATP binding"/>
    <property type="evidence" value="ECO:0007669"/>
    <property type="project" value="UniProtKB-KW"/>
</dbReference>
<dbReference type="PANTHER" id="PTHR20858">
    <property type="entry name" value="PHOSPHOMETHYLPYRIMIDINE KINASE"/>
    <property type="match status" value="1"/>
</dbReference>
<dbReference type="CDD" id="cd01169">
    <property type="entry name" value="HMPP_kinase"/>
    <property type="match status" value="1"/>
</dbReference>
<dbReference type="PANTHER" id="PTHR20858:SF19">
    <property type="entry name" value="PYRIDOXINE KINASE"/>
    <property type="match status" value="1"/>
</dbReference>
<organism evidence="15 16">
    <name type="scientific">Weissella oryzae (strain DSM 25784 / JCM 18191 / LMG 30913 / SG25)</name>
    <dbReference type="NCBI Taxonomy" id="1329250"/>
    <lineage>
        <taxon>Bacteria</taxon>
        <taxon>Bacillati</taxon>
        <taxon>Bacillota</taxon>
        <taxon>Bacilli</taxon>
        <taxon>Lactobacillales</taxon>
        <taxon>Lactobacillaceae</taxon>
        <taxon>Weissella</taxon>
    </lineage>
</organism>
<evidence type="ECO:0000256" key="3">
    <source>
        <dbReference type="ARBA" id="ARBA00022679"/>
    </source>
</evidence>
<dbReference type="Gene3D" id="3.40.1190.20">
    <property type="match status" value="1"/>
</dbReference>
<dbReference type="InterPro" id="IPR013749">
    <property type="entry name" value="PM/HMP-P_kinase-1"/>
</dbReference>
<dbReference type="GO" id="GO:0008478">
    <property type="term" value="F:pyridoxal kinase activity"/>
    <property type="evidence" value="ECO:0007669"/>
    <property type="project" value="UniProtKB-EC"/>
</dbReference>
<evidence type="ECO:0000313" key="15">
    <source>
        <dbReference type="EMBL" id="GAK30505.1"/>
    </source>
</evidence>
<evidence type="ECO:0000256" key="13">
    <source>
        <dbReference type="ARBA" id="ARBA00049293"/>
    </source>
</evidence>
<evidence type="ECO:0000256" key="10">
    <source>
        <dbReference type="ARBA" id="ARBA00042348"/>
    </source>
</evidence>
<accession>A0A069CRT9</accession>
<dbReference type="Pfam" id="PF08543">
    <property type="entry name" value="Phos_pyr_kin"/>
    <property type="match status" value="1"/>
</dbReference>
<evidence type="ECO:0000256" key="6">
    <source>
        <dbReference type="ARBA" id="ARBA00022777"/>
    </source>
</evidence>
<evidence type="ECO:0000256" key="1">
    <source>
        <dbReference type="ARBA" id="ARBA00009879"/>
    </source>
</evidence>
<keyword evidence="5" id="KW-0547">Nucleotide-binding</keyword>
<dbReference type="InterPro" id="IPR029056">
    <property type="entry name" value="Ribokinase-like"/>
</dbReference>
<dbReference type="GO" id="GO:0008972">
    <property type="term" value="F:phosphomethylpyrimidine kinase activity"/>
    <property type="evidence" value="ECO:0007669"/>
    <property type="project" value="InterPro"/>
</dbReference>